<dbReference type="InterPro" id="IPR036378">
    <property type="entry name" value="FAS1_dom_sf"/>
</dbReference>
<dbReference type="Pfam" id="PF02469">
    <property type="entry name" value="Fasciclin"/>
    <property type="match status" value="5"/>
</dbReference>
<evidence type="ECO:0000259" key="4">
    <source>
        <dbReference type="PROSITE" id="PS50213"/>
    </source>
</evidence>
<keyword evidence="2" id="KW-1133">Transmembrane helix</keyword>
<evidence type="ECO:0000256" key="3">
    <source>
        <dbReference type="SAM" id="SignalP"/>
    </source>
</evidence>
<feature type="region of interest" description="Disordered" evidence="1">
    <location>
        <begin position="975"/>
        <end position="1005"/>
    </location>
</feature>
<dbReference type="EMBL" id="MCFC01000027">
    <property type="protein sequence ID" value="ORY29154.1"/>
    <property type="molecule type" value="Genomic_DNA"/>
</dbReference>
<keyword evidence="2" id="KW-0472">Membrane</keyword>
<feature type="compositionally biased region" description="Basic residues" evidence="1">
    <location>
        <begin position="979"/>
        <end position="995"/>
    </location>
</feature>
<accession>A0A1Y2B348</accession>
<gene>
    <name evidence="5" type="ORF">BCR39DRAFT_588452</name>
</gene>
<evidence type="ECO:0000313" key="5">
    <source>
        <dbReference type="EMBL" id="ORY29154.1"/>
    </source>
</evidence>
<dbReference type="InParanoid" id="A0A1Y2B348"/>
<feature type="domain" description="FAS1" evidence="4">
    <location>
        <begin position="436"/>
        <end position="608"/>
    </location>
</feature>
<organism evidence="5 6">
    <name type="scientific">Naematelia encephala</name>
    <dbReference type="NCBI Taxonomy" id="71784"/>
    <lineage>
        <taxon>Eukaryota</taxon>
        <taxon>Fungi</taxon>
        <taxon>Dikarya</taxon>
        <taxon>Basidiomycota</taxon>
        <taxon>Agaricomycotina</taxon>
        <taxon>Tremellomycetes</taxon>
        <taxon>Tremellales</taxon>
        <taxon>Naemateliaceae</taxon>
        <taxon>Naematelia</taxon>
    </lineage>
</organism>
<sequence>MRSKSLFAGLVLVVGWSQAQQLPLTDSSHKLEAAHKHSDQFHPNFDRVDETFAETIVSTLSASSQHTILLHLLQRAKCIPLLAHIGNATVFAPTDKAWEDWAERHAPQRQGELYGGWLSSQGIGEWLVDPEIEEEEEMDNQNWALRQHLLYHMLNYTLHPSDLIAKEGRKDIAIETTLLFPLAQQPEIPPIPEPGSPWLPRGGEGMLAGHGQRLRIAKVGTQKGGERGSIGVDSDGQRGAAVWDGAGWNDTPRNLTGMQTEDVVGARWTRNGVVIGIQGVLDMPPSIEHIIRNHPSLTYLSHLLPPSESLPKPLPDSLATSPHLTIFAPSNEAFDSLDQVEKRYLEGGYGLEGVGRVAGGGVVLGVGKHEAVGWSDHWGKKGNEVEAANGDDLLIEVSSNSSLMINGTEASTIDIFASNGVVHIVPTLLVPDNFTLLNSNEKVLLSLNATRFVSLLRSANLSHTYVGERDNDNKEEPWTILAPTDEALDAMDRWGGHGPPLPVWTDEVQERLVEPFKDPSPLAALLQYHILPGRLLPGDVRDGMLLGTELRTAALGGARQRLRVDVSEQFDGTKEDVGIGEIRFDSATVLGKPVKSGKSIIYLMSNLLSPPDDVLQTAVSDLQLSTFIAGVYAAELDKVVKKSPATTYFVPRNRAFAALGLTMKYLLLAEGKDDLRKVVKYHAVNQIVYTPDLESGKEHYTTLEGGEVTLIKTGDMNGTIVLRSPTKWEGHDSGESLPANGEYRPARITHSDSLTETGTIHTIDAVILPADVKINALKLIRGSKQSTMLDLLYRAGLGWIVEGREPDGAELQRVALEGVVQTWDENDDSGEQGDEGSDWDMDSLAMPSYTILCPTDKAFSRLNLTQYLADPEALLNLLKLHIIPSQPRRSTLKAREPSSPPKDGQPLVLEDDLVYGTLLSSSSKYGDVAFRATGDNSFIVGIRNARGRGGQNGGDAARVGLSGRGSVRWKKGVKESLKGKKKGKKDSLKGKKKGKKGGDDDKEVEREDDEIGYQALWKGGMALGGGVVLIDSVLIPYEPSWFSRWGWLVFTLIGIGSALLIAAVGLGWWWMTKRKEGYEPLEGEEEE</sequence>
<keyword evidence="3" id="KW-0732">Signal</keyword>
<feature type="region of interest" description="Disordered" evidence="1">
    <location>
        <begin position="888"/>
        <end position="907"/>
    </location>
</feature>
<proteinExistence type="predicted"/>
<feature type="transmembrane region" description="Helical" evidence="2">
    <location>
        <begin position="1047"/>
        <end position="1071"/>
    </location>
</feature>
<keyword evidence="2" id="KW-0812">Transmembrane</keyword>
<dbReference type="Proteomes" id="UP000193986">
    <property type="component" value="Unassembled WGS sequence"/>
</dbReference>
<feature type="domain" description="FAS1" evidence="4">
    <location>
        <begin position="611"/>
        <end position="767"/>
    </location>
</feature>
<feature type="domain" description="FAS1" evidence="4">
    <location>
        <begin position="284"/>
        <end position="429"/>
    </location>
</feature>
<dbReference type="Gene3D" id="2.30.180.10">
    <property type="entry name" value="FAS1 domain"/>
    <property type="match status" value="5"/>
</dbReference>
<dbReference type="OrthoDB" id="14252at2759"/>
<dbReference type="PANTHER" id="PTHR10900">
    <property type="entry name" value="PERIOSTIN-RELATED"/>
    <property type="match status" value="1"/>
</dbReference>
<keyword evidence="6" id="KW-1185">Reference proteome</keyword>
<feature type="signal peptide" evidence="3">
    <location>
        <begin position="1"/>
        <end position="19"/>
    </location>
</feature>
<evidence type="ECO:0000313" key="6">
    <source>
        <dbReference type="Proteomes" id="UP000193986"/>
    </source>
</evidence>
<protein>
    <submittedName>
        <fullName evidence="5">FAS1 domain-containing protein</fullName>
    </submittedName>
</protein>
<evidence type="ECO:0000256" key="1">
    <source>
        <dbReference type="SAM" id="MobiDB-lite"/>
    </source>
</evidence>
<dbReference type="STRING" id="71784.A0A1Y2B348"/>
<dbReference type="PANTHER" id="PTHR10900:SF122">
    <property type="entry name" value="FAS1 DOMAIN-CONTAINING PROTEIN"/>
    <property type="match status" value="1"/>
</dbReference>
<dbReference type="PROSITE" id="PS50213">
    <property type="entry name" value="FAS1"/>
    <property type="match status" value="4"/>
</dbReference>
<dbReference type="InterPro" id="IPR000782">
    <property type="entry name" value="FAS1_domain"/>
</dbReference>
<feature type="compositionally biased region" description="Basic and acidic residues" evidence="1">
    <location>
        <begin position="996"/>
        <end position="1005"/>
    </location>
</feature>
<name>A0A1Y2B348_9TREE</name>
<dbReference type="InterPro" id="IPR050904">
    <property type="entry name" value="Adhesion/Biosynth-related"/>
</dbReference>
<feature type="chain" id="PRO_5013390779" evidence="3">
    <location>
        <begin position="20"/>
        <end position="1087"/>
    </location>
</feature>
<comment type="caution">
    <text evidence="5">The sequence shown here is derived from an EMBL/GenBank/DDBJ whole genome shotgun (WGS) entry which is preliminary data.</text>
</comment>
<evidence type="ECO:0000256" key="2">
    <source>
        <dbReference type="SAM" id="Phobius"/>
    </source>
</evidence>
<dbReference type="GO" id="GO:0005615">
    <property type="term" value="C:extracellular space"/>
    <property type="evidence" value="ECO:0007669"/>
    <property type="project" value="TreeGrafter"/>
</dbReference>
<dbReference type="SMART" id="SM00554">
    <property type="entry name" value="FAS1"/>
    <property type="match status" value="5"/>
</dbReference>
<dbReference type="SUPFAM" id="SSF82153">
    <property type="entry name" value="FAS1 domain"/>
    <property type="match status" value="5"/>
</dbReference>
<feature type="domain" description="FAS1" evidence="4">
    <location>
        <begin position="53"/>
        <end position="281"/>
    </location>
</feature>
<reference evidence="5 6" key="1">
    <citation type="submission" date="2016-07" db="EMBL/GenBank/DDBJ databases">
        <title>Pervasive Adenine N6-methylation of Active Genes in Fungi.</title>
        <authorList>
            <consortium name="DOE Joint Genome Institute"/>
            <person name="Mondo S.J."/>
            <person name="Dannebaum R.O."/>
            <person name="Kuo R.C."/>
            <person name="Labutti K."/>
            <person name="Haridas S."/>
            <person name="Kuo A."/>
            <person name="Salamov A."/>
            <person name="Ahrendt S.R."/>
            <person name="Lipzen A."/>
            <person name="Sullivan W."/>
            <person name="Andreopoulos W.B."/>
            <person name="Clum A."/>
            <person name="Lindquist E."/>
            <person name="Daum C."/>
            <person name="Ramamoorthy G.K."/>
            <person name="Gryganskyi A."/>
            <person name="Culley D."/>
            <person name="Magnuson J.K."/>
            <person name="James T.Y."/>
            <person name="O'Malley M.A."/>
            <person name="Stajich J.E."/>
            <person name="Spatafora J.W."/>
            <person name="Visel A."/>
            <person name="Grigoriev I.V."/>
        </authorList>
    </citation>
    <scope>NUCLEOTIDE SEQUENCE [LARGE SCALE GENOMIC DNA]</scope>
    <source>
        <strain evidence="5 6">68-887.2</strain>
    </source>
</reference>
<dbReference type="AlphaFoldDB" id="A0A1Y2B348"/>